<evidence type="ECO:0000256" key="6">
    <source>
        <dbReference type="ARBA" id="ARBA00023242"/>
    </source>
</evidence>
<reference evidence="9 10" key="1">
    <citation type="submission" date="2016-12" db="EMBL/GenBank/DDBJ databases">
        <title>The genomes of Aspergillus section Nigri reveals drivers in fungal speciation.</title>
        <authorList>
            <consortium name="DOE Joint Genome Institute"/>
            <person name="Vesth T.C."/>
            <person name="Nybo J."/>
            <person name="Theobald S."/>
            <person name="Brandl J."/>
            <person name="Frisvad J.C."/>
            <person name="Nielsen K.F."/>
            <person name="Lyhne E.K."/>
            <person name="Kogle M.E."/>
            <person name="Kuo A."/>
            <person name="Riley R."/>
            <person name="Clum A."/>
            <person name="Nolan M."/>
            <person name="Lipzen A."/>
            <person name="Salamov A."/>
            <person name="Henrissat B."/>
            <person name="Wiebenga A."/>
            <person name="De Vries R.P."/>
            <person name="Grigoriev I.V."/>
            <person name="Mortensen U.H."/>
            <person name="Andersen M.R."/>
            <person name="Baker S.E."/>
        </authorList>
    </citation>
    <scope>NUCLEOTIDE SEQUENCE [LARGE SCALE GENOMIC DNA]</scope>
    <source>
        <strain evidence="9 10">CBS 117.55</strain>
    </source>
</reference>
<dbReference type="Pfam" id="PF04082">
    <property type="entry name" value="Fungal_trans"/>
    <property type="match status" value="1"/>
</dbReference>
<dbReference type="InterPro" id="IPR051430">
    <property type="entry name" value="Fungal_TF_Env_Response"/>
</dbReference>
<dbReference type="GO" id="GO:0005634">
    <property type="term" value="C:nucleus"/>
    <property type="evidence" value="ECO:0007669"/>
    <property type="project" value="TreeGrafter"/>
</dbReference>
<keyword evidence="6" id="KW-0539">Nucleus</keyword>
<comment type="caution">
    <text evidence="9">The sequence shown here is derived from an EMBL/GenBank/DDBJ whole genome shotgun (WGS) entry which is preliminary data.</text>
</comment>
<dbReference type="PANTHER" id="PTHR31944:SF129">
    <property type="entry name" value="ASPYRIDONES CLUSTER REGULATOR APDR-RELATED"/>
    <property type="match status" value="1"/>
</dbReference>
<dbReference type="RefSeq" id="XP_025400879.1">
    <property type="nucleotide sequence ID" value="XM_025540947.1"/>
</dbReference>
<evidence type="ECO:0000256" key="3">
    <source>
        <dbReference type="ARBA" id="ARBA00023015"/>
    </source>
</evidence>
<keyword evidence="5" id="KW-0804">Transcription</keyword>
<gene>
    <name evidence="9" type="ORF">BO70DRAFT_333031</name>
</gene>
<dbReference type="GO" id="GO:0008270">
    <property type="term" value="F:zinc ion binding"/>
    <property type="evidence" value="ECO:0007669"/>
    <property type="project" value="InterPro"/>
</dbReference>
<evidence type="ECO:0000256" key="7">
    <source>
        <dbReference type="SAM" id="MobiDB-lite"/>
    </source>
</evidence>
<accession>A0A317WNL6</accession>
<dbReference type="GO" id="GO:0000978">
    <property type="term" value="F:RNA polymerase II cis-regulatory region sequence-specific DNA binding"/>
    <property type="evidence" value="ECO:0007669"/>
    <property type="project" value="TreeGrafter"/>
</dbReference>
<dbReference type="OrthoDB" id="4337792at2759"/>
<evidence type="ECO:0000259" key="8">
    <source>
        <dbReference type="SMART" id="SM00906"/>
    </source>
</evidence>
<protein>
    <recommendedName>
        <fullName evidence="8">Xylanolytic transcriptional activator regulatory domain-containing protein</fullName>
    </recommendedName>
</protein>
<evidence type="ECO:0000313" key="10">
    <source>
        <dbReference type="Proteomes" id="UP000247233"/>
    </source>
</evidence>
<keyword evidence="1" id="KW-0479">Metal-binding</keyword>
<dbReference type="SMART" id="SM00906">
    <property type="entry name" value="Fungal_trans"/>
    <property type="match status" value="1"/>
</dbReference>
<dbReference type="GeneID" id="37063184"/>
<keyword evidence="10" id="KW-1185">Reference proteome</keyword>
<evidence type="ECO:0000256" key="2">
    <source>
        <dbReference type="ARBA" id="ARBA00022833"/>
    </source>
</evidence>
<organism evidence="9 10">
    <name type="scientific">Aspergillus heteromorphus CBS 117.55</name>
    <dbReference type="NCBI Taxonomy" id="1448321"/>
    <lineage>
        <taxon>Eukaryota</taxon>
        <taxon>Fungi</taxon>
        <taxon>Dikarya</taxon>
        <taxon>Ascomycota</taxon>
        <taxon>Pezizomycotina</taxon>
        <taxon>Eurotiomycetes</taxon>
        <taxon>Eurotiomycetidae</taxon>
        <taxon>Eurotiales</taxon>
        <taxon>Aspergillaceae</taxon>
        <taxon>Aspergillus</taxon>
        <taxon>Aspergillus subgen. Circumdati</taxon>
    </lineage>
</organism>
<dbReference type="VEuPathDB" id="FungiDB:BO70DRAFT_333031"/>
<dbReference type="CDD" id="cd12148">
    <property type="entry name" value="fungal_TF_MHR"/>
    <property type="match status" value="1"/>
</dbReference>
<dbReference type="Proteomes" id="UP000247233">
    <property type="component" value="Unassembled WGS sequence"/>
</dbReference>
<evidence type="ECO:0000256" key="1">
    <source>
        <dbReference type="ARBA" id="ARBA00022723"/>
    </source>
</evidence>
<dbReference type="AlphaFoldDB" id="A0A317WNL6"/>
<evidence type="ECO:0000313" key="9">
    <source>
        <dbReference type="EMBL" id="PWY86647.1"/>
    </source>
</evidence>
<keyword evidence="4" id="KW-0238">DNA-binding</keyword>
<evidence type="ECO:0000256" key="4">
    <source>
        <dbReference type="ARBA" id="ARBA00023125"/>
    </source>
</evidence>
<feature type="region of interest" description="Disordered" evidence="7">
    <location>
        <begin position="1"/>
        <end position="33"/>
    </location>
</feature>
<feature type="compositionally biased region" description="Pro residues" evidence="7">
    <location>
        <begin position="1"/>
        <end position="17"/>
    </location>
</feature>
<proteinExistence type="predicted"/>
<dbReference type="PANTHER" id="PTHR31944">
    <property type="entry name" value="HEME-RESPONSIVE ZINC FINGER TRANSCRIPTION FACTOR HAP1"/>
    <property type="match status" value="1"/>
</dbReference>
<dbReference type="GO" id="GO:0006351">
    <property type="term" value="P:DNA-templated transcription"/>
    <property type="evidence" value="ECO:0007669"/>
    <property type="project" value="InterPro"/>
</dbReference>
<dbReference type="InterPro" id="IPR007219">
    <property type="entry name" value="XnlR_reg_dom"/>
</dbReference>
<dbReference type="GO" id="GO:0001228">
    <property type="term" value="F:DNA-binding transcription activator activity, RNA polymerase II-specific"/>
    <property type="evidence" value="ECO:0007669"/>
    <property type="project" value="TreeGrafter"/>
</dbReference>
<dbReference type="EMBL" id="MSFL01000007">
    <property type="protein sequence ID" value="PWY86647.1"/>
    <property type="molecule type" value="Genomic_DNA"/>
</dbReference>
<feature type="domain" description="Xylanolytic transcriptional activator regulatory" evidence="8">
    <location>
        <begin position="227"/>
        <end position="301"/>
    </location>
</feature>
<keyword evidence="2" id="KW-0862">Zinc</keyword>
<keyword evidence="3" id="KW-0805">Transcription regulation</keyword>
<evidence type="ECO:0000256" key="5">
    <source>
        <dbReference type="ARBA" id="ARBA00023163"/>
    </source>
</evidence>
<sequence>MPTPEEGPSVHPSPRPATTPDRIRGTGSKTRVSGAGHWMSTFSRLDGLATLQPIGEYYEAVIQPGGTSGPLQPAAERVAQCKRLARVIKEQRPSRRSLPADTIHRFLPNRQVVSDLVTLYFATFEYCYRILHLQSFRAECQSCMDDPEAAESSSLLQVLLVLTMAGPLHDDADVRSEIAEKAPVWIHIAETWLCAPLEKSRLTLKAIQIHCLLVLSRQLHQVGADLVWISVGALVRMAMQMGLHQDPTFLGEASLRQKEMRRRLWYTILEMNAQAALDAGMSPMITDEDYNTLPPSNLSDQDLDDMIQDESPNQISFQQILARSLPLRLRATRVINRLQAGPSYSEVLELGNQLASACRDVATAIDQTALARSASQFASNFCSHLINRFLLYLHFSYAIKATTNPLYSHSRKVCLETALDLVSFLHDDVYQRVLLRGGGMFRDIITRGALVIFVELSSDTDERTSIFAIKRSRSRREGLLQDARRVVQYSKDRISQGDTNVRGYVFLSMMMAQAEARVNGSPVEAAIATTLNQSLETCHGILKGMAGEGGKLSTPDVEFWASHGMVPPEELDVSFDSDFDESFLDFSGSQQWGETLF</sequence>
<name>A0A317WNL6_9EURO</name>